<dbReference type="AlphaFoldDB" id="A0A1F6T352"/>
<keyword evidence="1" id="KW-0732">Signal</keyword>
<evidence type="ECO:0000256" key="1">
    <source>
        <dbReference type="SAM" id="SignalP"/>
    </source>
</evidence>
<name>A0A1F6T352_9PROT</name>
<feature type="non-terminal residue" evidence="2">
    <location>
        <position position="270"/>
    </location>
</feature>
<sequence length="270" mass="29764">MQIKSTVVVSLVVLAVVFAPTLAAESSGDKAQPMQAIAAAIKKVVFTQSAPAPAKQTLPERIVEEQDALVFTAPPRETTEASMEMYQPVADYLSQVIGKKVRYKNPGTWGVYRTEMLKGGYDIIFDGPHFNSYRMEKLSHNILVKIPERHEFAIIVRKDKTSFQNVQQMAGRTFCTHAPPNLGTLVLLSQFDNPSRQPVIINSKGWEQIYDGVVSGKCLGGVLPALNLKKYDKTGLTRIVFKTQAMPNQAFSAGPRVSLEDQTRIAQALA</sequence>
<evidence type="ECO:0008006" key="4">
    <source>
        <dbReference type="Google" id="ProtNLM"/>
    </source>
</evidence>
<evidence type="ECO:0000313" key="2">
    <source>
        <dbReference type="EMBL" id="OGI39582.1"/>
    </source>
</evidence>
<organism evidence="2 3">
    <name type="scientific">Candidatus Muproteobacteria bacterium RBG_16_62_13</name>
    <dbReference type="NCBI Taxonomy" id="1817756"/>
    <lineage>
        <taxon>Bacteria</taxon>
        <taxon>Pseudomonadati</taxon>
        <taxon>Pseudomonadota</taxon>
        <taxon>Candidatus Muproteobacteria</taxon>
    </lineage>
</organism>
<reference evidence="2 3" key="1">
    <citation type="journal article" date="2016" name="Nat. Commun.">
        <title>Thousands of microbial genomes shed light on interconnected biogeochemical processes in an aquifer system.</title>
        <authorList>
            <person name="Anantharaman K."/>
            <person name="Brown C.T."/>
            <person name="Hug L.A."/>
            <person name="Sharon I."/>
            <person name="Castelle C.J."/>
            <person name="Probst A.J."/>
            <person name="Thomas B.C."/>
            <person name="Singh A."/>
            <person name="Wilkins M.J."/>
            <person name="Karaoz U."/>
            <person name="Brodie E.L."/>
            <person name="Williams K.H."/>
            <person name="Hubbard S.S."/>
            <person name="Banfield J.F."/>
        </authorList>
    </citation>
    <scope>NUCLEOTIDE SEQUENCE [LARGE SCALE GENOMIC DNA]</scope>
</reference>
<dbReference type="SUPFAM" id="SSF53850">
    <property type="entry name" value="Periplasmic binding protein-like II"/>
    <property type="match status" value="1"/>
</dbReference>
<dbReference type="EMBL" id="MFSQ01000095">
    <property type="protein sequence ID" value="OGI39582.1"/>
    <property type="molecule type" value="Genomic_DNA"/>
</dbReference>
<gene>
    <name evidence="2" type="ORF">A2140_00875</name>
</gene>
<accession>A0A1F6T352</accession>
<evidence type="ECO:0000313" key="3">
    <source>
        <dbReference type="Proteomes" id="UP000178379"/>
    </source>
</evidence>
<feature type="signal peptide" evidence="1">
    <location>
        <begin position="1"/>
        <end position="23"/>
    </location>
</feature>
<dbReference type="Proteomes" id="UP000178379">
    <property type="component" value="Unassembled WGS sequence"/>
</dbReference>
<comment type="caution">
    <text evidence="2">The sequence shown here is derived from an EMBL/GenBank/DDBJ whole genome shotgun (WGS) entry which is preliminary data.</text>
</comment>
<proteinExistence type="predicted"/>
<dbReference type="Pfam" id="PF12974">
    <property type="entry name" value="Phosphonate-bd"/>
    <property type="match status" value="1"/>
</dbReference>
<protein>
    <recommendedName>
        <fullName evidence="4">Solute-binding protein family 3/N-terminal domain-containing protein</fullName>
    </recommendedName>
</protein>
<dbReference type="Gene3D" id="3.40.190.10">
    <property type="entry name" value="Periplasmic binding protein-like II"/>
    <property type="match status" value="1"/>
</dbReference>
<dbReference type="STRING" id="1817756.A2140_00875"/>
<feature type="chain" id="PRO_5009526539" description="Solute-binding protein family 3/N-terminal domain-containing protein" evidence="1">
    <location>
        <begin position="24"/>
        <end position="270"/>
    </location>
</feature>